<comment type="caution">
    <text evidence="7">The sequence shown here is derived from an EMBL/GenBank/DDBJ whole genome shotgun (WGS) entry which is preliminary data.</text>
</comment>
<dbReference type="RefSeq" id="WP_219203443.1">
    <property type="nucleotide sequence ID" value="NZ_JAHWQX010000005.1"/>
</dbReference>
<feature type="transmembrane region" description="Helical" evidence="5">
    <location>
        <begin position="37"/>
        <end position="57"/>
    </location>
</feature>
<dbReference type="InterPro" id="IPR026841">
    <property type="entry name" value="Aur1/Ipt1"/>
</dbReference>
<feature type="transmembrane region" description="Helical" evidence="5">
    <location>
        <begin position="63"/>
        <end position="88"/>
    </location>
</feature>
<feature type="transmembrane region" description="Helical" evidence="5">
    <location>
        <begin position="222"/>
        <end position="244"/>
    </location>
</feature>
<evidence type="ECO:0000256" key="4">
    <source>
        <dbReference type="ARBA" id="ARBA00023136"/>
    </source>
</evidence>
<sequence length="315" mass="34722">MSDAAQDGIQNRFYLALVGLWAVVLAAQRFSKVSVAYGDFAVALALSAALAIIGWVMRRRGYLLLSAVASLFAGLYLVLLPMIMANYMAMSFNRPLADDFLAALDAGLGFDWLAYIRFVDGLPWLADAFTLAYSSFTIQLLIVPLLLLLLFRDSRRAHAFIIAYALFTLIAAAIAIWFPAHGTYLYYGYDGSEFANLNTVFAFEFFDHFVAVRASDSFHIELGSVSGILTFPSVHAGVAYLAIWATWPYRLLRYPFFIVNLAMALATVSNANHYFIDALASIPLALITVLAVRRIMAMKSDRLSVPLAGPLVPAR</sequence>
<feature type="transmembrane region" description="Helical" evidence="5">
    <location>
        <begin position="131"/>
        <end position="151"/>
    </location>
</feature>
<evidence type="ECO:0000256" key="2">
    <source>
        <dbReference type="ARBA" id="ARBA00022692"/>
    </source>
</evidence>
<keyword evidence="8" id="KW-1185">Reference proteome</keyword>
<feature type="transmembrane region" description="Helical" evidence="5">
    <location>
        <begin position="158"/>
        <end position="178"/>
    </location>
</feature>
<evidence type="ECO:0000256" key="3">
    <source>
        <dbReference type="ARBA" id="ARBA00022989"/>
    </source>
</evidence>
<keyword evidence="2 5" id="KW-0812">Transmembrane</keyword>
<evidence type="ECO:0000256" key="1">
    <source>
        <dbReference type="ARBA" id="ARBA00004141"/>
    </source>
</evidence>
<dbReference type="InterPro" id="IPR052185">
    <property type="entry name" value="IPC_Synthase-Related"/>
</dbReference>
<evidence type="ECO:0000313" key="7">
    <source>
        <dbReference type="EMBL" id="MBW3099116.1"/>
    </source>
</evidence>
<feature type="transmembrane region" description="Helical" evidence="5">
    <location>
        <begin position="251"/>
        <end position="268"/>
    </location>
</feature>
<keyword evidence="3 5" id="KW-1133">Transmembrane helix</keyword>
<accession>A0ABS6WT30</accession>
<feature type="transmembrane region" description="Helical" evidence="5">
    <location>
        <begin position="274"/>
        <end position="292"/>
    </location>
</feature>
<dbReference type="Pfam" id="PF14378">
    <property type="entry name" value="PAP2_3"/>
    <property type="match status" value="1"/>
</dbReference>
<gene>
    <name evidence="7" type="ORF">KY465_17690</name>
</gene>
<proteinExistence type="predicted"/>
<protein>
    <submittedName>
        <fullName evidence="7">Phosphatase PAP2 family protein</fullName>
    </submittedName>
</protein>
<evidence type="ECO:0000256" key="5">
    <source>
        <dbReference type="SAM" id="Phobius"/>
    </source>
</evidence>
<keyword evidence="4 5" id="KW-0472">Membrane</keyword>
<dbReference type="Proteomes" id="UP001430804">
    <property type="component" value="Unassembled WGS sequence"/>
</dbReference>
<reference evidence="7" key="1">
    <citation type="submission" date="2021-07" db="EMBL/GenBank/DDBJ databases">
        <title>Pseudohoeflea marina sp. nov. a polyhydroxyalcanoate-producing bacterium.</title>
        <authorList>
            <person name="Zheng W."/>
            <person name="Yu S."/>
            <person name="Huang Y."/>
        </authorList>
    </citation>
    <scope>NUCLEOTIDE SEQUENCE</scope>
    <source>
        <strain evidence="7">DP4N28-3</strain>
    </source>
</reference>
<name>A0ABS6WT30_9HYPH</name>
<dbReference type="EMBL" id="JAHWQX010000005">
    <property type="protein sequence ID" value="MBW3099116.1"/>
    <property type="molecule type" value="Genomic_DNA"/>
</dbReference>
<evidence type="ECO:0000259" key="6">
    <source>
        <dbReference type="Pfam" id="PF14378"/>
    </source>
</evidence>
<organism evidence="7 8">
    <name type="scientific">Pseudohoeflea coraliihabitans</name>
    <dbReference type="NCBI Taxonomy" id="2860393"/>
    <lineage>
        <taxon>Bacteria</taxon>
        <taxon>Pseudomonadati</taxon>
        <taxon>Pseudomonadota</taxon>
        <taxon>Alphaproteobacteria</taxon>
        <taxon>Hyphomicrobiales</taxon>
        <taxon>Rhizobiaceae</taxon>
        <taxon>Pseudohoeflea</taxon>
    </lineage>
</organism>
<dbReference type="PANTHER" id="PTHR31310">
    <property type="match status" value="1"/>
</dbReference>
<feature type="transmembrane region" description="Helical" evidence="5">
    <location>
        <begin position="12"/>
        <end position="30"/>
    </location>
</feature>
<evidence type="ECO:0000313" key="8">
    <source>
        <dbReference type="Proteomes" id="UP001430804"/>
    </source>
</evidence>
<comment type="subcellular location">
    <subcellularLocation>
        <location evidence="1">Membrane</location>
        <topology evidence="1">Multi-pass membrane protein</topology>
    </subcellularLocation>
</comment>
<feature type="domain" description="Inositolphosphotransferase Aur1/Ipt1" evidence="6">
    <location>
        <begin position="101"/>
        <end position="290"/>
    </location>
</feature>
<dbReference type="PANTHER" id="PTHR31310:SF7">
    <property type="entry name" value="PA-PHOSPHATASE RELATED-FAMILY PROTEIN DDB_G0268928"/>
    <property type="match status" value="1"/>
</dbReference>